<protein>
    <submittedName>
        <fullName evidence="1">Uncharacterized protein</fullName>
    </submittedName>
</protein>
<sequence>MLKKRPCRAGSHCTPLSHSLRDSLVQWPPNQGLRWIRHFVEEQKKGGLVDDWWTMDLLAPLLWVKEQE</sequence>
<organism evidence="1">
    <name type="scientific">Panicum hallii</name>
    <dbReference type="NCBI Taxonomy" id="206008"/>
    <lineage>
        <taxon>Eukaryota</taxon>
        <taxon>Viridiplantae</taxon>
        <taxon>Streptophyta</taxon>
        <taxon>Embryophyta</taxon>
        <taxon>Tracheophyta</taxon>
        <taxon>Spermatophyta</taxon>
        <taxon>Magnoliopsida</taxon>
        <taxon>Liliopsida</taxon>
        <taxon>Poales</taxon>
        <taxon>Poaceae</taxon>
        <taxon>PACMAD clade</taxon>
        <taxon>Panicoideae</taxon>
        <taxon>Panicodae</taxon>
        <taxon>Paniceae</taxon>
        <taxon>Panicinae</taxon>
        <taxon>Panicum</taxon>
        <taxon>Panicum sect. Panicum</taxon>
    </lineage>
</organism>
<gene>
    <name evidence="1" type="ORF">PAHAL_8G042200</name>
</gene>
<dbReference type="AlphaFoldDB" id="A0A2T8I7L6"/>
<accession>A0A2T8I7L6</accession>
<dbReference type="Gramene" id="PVH33663">
    <property type="protein sequence ID" value="PVH33663"/>
    <property type="gene ID" value="PAHAL_8G042200"/>
</dbReference>
<name>A0A2T8I7L6_9POAL</name>
<proteinExistence type="predicted"/>
<dbReference type="Proteomes" id="UP000243499">
    <property type="component" value="Chromosome 8"/>
</dbReference>
<dbReference type="EMBL" id="CM008053">
    <property type="protein sequence ID" value="PVH33663.1"/>
    <property type="molecule type" value="Genomic_DNA"/>
</dbReference>
<reference evidence="1" key="1">
    <citation type="submission" date="2018-04" db="EMBL/GenBank/DDBJ databases">
        <title>WGS assembly of Panicum hallii.</title>
        <authorList>
            <person name="Lovell J."/>
            <person name="Jenkins J."/>
            <person name="Lowry D."/>
            <person name="Mamidi S."/>
            <person name="Sreedasyam A."/>
            <person name="Weng X."/>
            <person name="Barry K."/>
            <person name="Bonette J."/>
            <person name="Campitelli B."/>
            <person name="Daum C."/>
            <person name="Gordon S."/>
            <person name="Gould B."/>
            <person name="Lipzen A."/>
            <person name="Macqueen A."/>
            <person name="Palacio-Mejia J."/>
            <person name="Plott C."/>
            <person name="Shakirov E."/>
            <person name="Shu S."/>
            <person name="Yoshinaga Y."/>
            <person name="Zane M."/>
            <person name="Rokhsar D."/>
            <person name="Grimwood J."/>
            <person name="Schmutz J."/>
            <person name="Juenger T."/>
        </authorList>
    </citation>
    <scope>NUCLEOTIDE SEQUENCE [LARGE SCALE GENOMIC DNA]</scope>
    <source>
        <strain evidence="1">FIL2</strain>
    </source>
</reference>
<evidence type="ECO:0000313" key="1">
    <source>
        <dbReference type="EMBL" id="PVH33663.1"/>
    </source>
</evidence>